<dbReference type="AlphaFoldDB" id="A0A8H4L7I0"/>
<dbReference type="Pfam" id="PF00246">
    <property type="entry name" value="Peptidase_M14"/>
    <property type="match status" value="1"/>
</dbReference>
<evidence type="ECO:0000256" key="5">
    <source>
        <dbReference type="ARBA" id="ARBA00022525"/>
    </source>
</evidence>
<evidence type="ECO:0000256" key="13">
    <source>
        <dbReference type="PROSITE-ProRule" id="PRU01379"/>
    </source>
</evidence>
<comment type="cofactor">
    <cofactor evidence="1">
        <name>Zn(2+)</name>
        <dbReference type="ChEBI" id="CHEBI:29105"/>
    </cofactor>
</comment>
<dbReference type="InterPro" id="IPR000834">
    <property type="entry name" value="Peptidase_M14"/>
</dbReference>
<evidence type="ECO:0000256" key="3">
    <source>
        <dbReference type="ARBA" id="ARBA00004613"/>
    </source>
</evidence>
<keyword evidence="7" id="KW-0732">Signal</keyword>
<keyword evidence="9" id="KW-0843">Virulence</keyword>
<evidence type="ECO:0000259" key="14">
    <source>
        <dbReference type="PROSITE" id="PS52035"/>
    </source>
</evidence>
<dbReference type="GO" id="GO:0006508">
    <property type="term" value="P:proteolysis"/>
    <property type="evidence" value="ECO:0007669"/>
    <property type="project" value="UniProtKB-KW"/>
</dbReference>
<dbReference type="PROSITE" id="PS52035">
    <property type="entry name" value="PEPTIDASE_M14"/>
    <property type="match status" value="1"/>
</dbReference>
<evidence type="ECO:0000256" key="1">
    <source>
        <dbReference type="ARBA" id="ARBA00001947"/>
    </source>
</evidence>
<comment type="caution">
    <text evidence="15">The sequence shown here is derived from an EMBL/GenBank/DDBJ whole genome shotgun (WGS) entry which is preliminary data.</text>
</comment>
<evidence type="ECO:0000313" key="16">
    <source>
        <dbReference type="Proteomes" id="UP000554235"/>
    </source>
</evidence>
<keyword evidence="15" id="KW-0121">Carboxypeptidase</keyword>
<accession>A0A8H4L7I0</accession>
<keyword evidence="5" id="KW-0964">Secreted</keyword>
<dbReference type="GO" id="GO:0004181">
    <property type="term" value="F:metallocarboxypeptidase activity"/>
    <property type="evidence" value="ECO:0007669"/>
    <property type="project" value="InterPro"/>
</dbReference>
<gene>
    <name evidence="15" type="ORF">FALBO_9591</name>
</gene>
<evidence type="ECO:0000256" key="6">
    <source>
        <dbReference type="ARBA" id="ARBA00022670"/>
    </source>
</evidence>
<proteinExistence type="inferred from homology"/>
<reference evidence="15 16" key="1">
    <citation type="submission" date="2020-01" db="EMBL/GenBank/DDBJ databases">
        <title>Identification and distribution of gene clusters putatively required for synthesis of sphingolipid metabolism inhibitors in phylogenetically diverse species of the filamentous fungus Fusarium.</title>
        <authorList>
            <person name="Kim H.-S."/>
            <person name="Busman M."/>
            <person name="Brown D.W."/>
            <person name="Divon H."/>
            <person name="Uhlig S."/>
            <person name="Proctor R.H."/>
        </authorList>
    </citation>
    <scope>NUCLEOTIDE SEQUENCE [LARGE SCALE GENOMIC DNA]</scope>
    <source>
        <strain evidence="15 16">NRRL 20459</strain>
    </source>
</reference>
<comment type="similarity">
    <text evidence="4 13">Belongs to the peptidase M14 family.</text>
</comment>
<keyword evidence="8" id="KW-0378">Hydrolase</keyword>
<sequence length="574" mass="62951">MMASSTLHNNEMLLSQGKLGHLLKLSLLLNAAEAKTYGENHVKVQQDSKLVASNFPDIDIELLSPAFANPNSVPAGFANGTEGPTPHATLDNFIRTIAEPNDWVTYHIPDFKSEEGRTIPYLYLSQPGSPGTANSTKLKVGIQAAIHGNEPAAEQGALALLAKLDANQTWTATLLEKLDIILLPRYNVDGVEYFQRELASNLDPNRDHAKLRSQQTRGIKRLATTFSPHIVLDLHEYSAHNRGGIYQVAPDSLLSYGRNLNIHPRVRELANDLFIKELGKGLERHGLTWESYVTSPSWKSTPGANITLEEGGNSARSGMGAYGLLQTITILFETRGIRLADQHFQRRVATQLIKLSTLLDTAVAHFDDVYSTIESSIQSFINSEDDIVLSEHGSYIDRNFTFIDTTNGDIVQVPVNYSSTQPSTPGLTRSRPEGYLIPRTYSELASQLVDSGLEVQTLPYGYHGAVEALNITSVSFGTEYYEGVILATVTTEPYEKAVNLPAGSFWVSTRQRNAGLAFTTLEPEGKYSYVSFGLLPVSEGDEYPIFRVATMDANSDTFDTADTSLAEFGAGGFH</sequence>
<dbReference type="GO" id="GO:0008270">
    <property type="term" value="F:zinc ion binding"/>
    <property type="evidence" value="ECO:0007669"/>
    <property type="project" value="InterPro"/>
</dbReference>
<dbReference type="PANTHER" id="PTHR11705">
    <property type="entry name" value="PROTEASE FAMILY M14 CARBOXYPEPTIDASE A,B"/>
    <property type="match status" value="1"/>
</dbReference>
<keyword evidence="10" id="KW-0325">Glycoprotein</keyword>
<feature type="domain" description="Peptidase M14" evidence="14">
    <location>
        <begin position="83"/>
        <end position="362"/>
    </location>
</feature>
<keyword evidence="6" id="KW-0645">Protease</keyword>
<feature type="active site" description="Proton donor/acceptor" evidence="13">
    <location>
        <position position="333"/>
    </location>
</feature>
<evidence type="ECO:0000256" key="2">
    <source>
        <dbReference type="ARBA" id="ARBA00003091"/>
    </source>
</evidence>
<dbReference type="OrthoDB" id="3626597at2759"/>
<evidence type="ECO:0000313" key="15">
    <source>
        <dbReference type="EMBL" id="KAF4463586.1"/>
    </source>
</evidence>
<evidence type="ECO:0000256" key="9">
    <source>
        <dbReference type="ARBA" id="ARBA00023026"/>
    </source>
</evidence>
<dbReference type="PANTHER" id="PTHR11705:SF83">
    <property type="entry name" value="INACTIVE METALLOCARBOXYPEPTIDASE ECM14"/>
    <property type="match status" value="1"/>
</dbReference>
<dbReference type="GO" id="GO:0005576">
    <property type="term" value="C:extracellular region"/>
    <property type="evidence" value="ECO:0007669"/>
    <property type="project" value="UniProtKB-SubCell"/>
</dbReference>
<dbReference type="EMBL" id="JAADYS010001336">
    <property type="protein sequence ID" value="KAF4463586.1"/>
    <property type="molecule type" value="Genomic_DNA"/>
</dbReference>
<dbReference type="Proteomes" id="UP000554235">
    <property type="component" value="Unassembled WGS sequence"/>
</dbReference>
<evidence type="ECO:0000256" key="11">
    <source>
        <dbReference type="ARBA" id="ARBA00041263"/>
    </source>
</evidence>
<evidence type="ECO:0000256" key="10">
    <source>
        <dbReference type="ARBA" id="ARBA00023180"/>
    </source>
</evidence>
<comment type="subcellular location">
    <subcellularLocation>
        <location evidence="3">Secreted</location>
    </subcellularLocation>
</comment>
<name>A0A8H4L7I0_9HYPO</name>
<comment type="function">
    <text evidence="2">Extracellular metalloprotease that contributes to pathogenicity.</text>
</comment>
<evidence type="ECO:0000256" key="7">
    <source>
        <dbReference type="ARBA" id="ARBA00022729"/>
    </source>
</evidence>
<evidence type="ECO:0000256" key="8">
    <source>
        <dbReference type="ARBA" id="ARBA00022801"/>
    </source>
</evidence>
<keyword evidence="16" id="KW-1185">Reference proteome</keyword>
<dbReference type="SUPFAM" id="SSF53187">
    <property type="entry name" value="Zn-dependent exopeptidases"/>
    <property type="match status" value="1"/>
</dbReference>
<dbReference type="Gene3D" id="3.40.630.10">
    <property type="entry name" value="Zn peptidases"/>
    <property type="match status" value="1"/>
</dbReference>
<evidence type="ECO:0000256" key="12">
    <source>
        <dbReference type="ARBA" id="ARBA00042017"/>
    </source>
</evidence>
<organism evidence="15 16">
    <name type="scientific">Fusarium albosuccineum</name>
    <dbReference type="NCBI Taxonomy" id="1237068"/>
    <lineage>
        <taxon>Eukaryota</taxon>
        <taxon>Fungi</taxon>
        <taxon>Dikarya</taxon>
        <taxon>Ascomycota</taxon>
        <taxon>Pezizomycotina</taxon>
        <taxon>Sordariomycetes</taxon>
        <taxon>Hypocreomycetidae</taxon>
        <taxon>Hypocreales</taxon>
        <taxon>Nectriaceae</taxon>
        <taxon>Fusarium</taxon>
        <taxon>Fusarium decemcellulare species complex</taxon>
    </lineage>
</organism>
<evidence type="ECO:0000256" key="4">
    <source>
        <dbReference type="ARBA" id="ARBA00005988"/>
    </source>
</evidence>
<protein>
    <recommendedName>
        <fullName evidence="12">Carboxypeptidase M14B</fullName>
    </recommendedName>
    <alternativeName>
        <fullName evidence="11">Carboxypeptidase MCPB</fullName>
    </alternativeName>
</protein>